<gene>
    <name evidence="5" type="ordered locus">BAnh1_07520</name>
</gene>
<evidence type="ECO:0000256" key="1">
    <source>
        <dbReference type="ARBA" id="ARBA00008231"/>
    </source>
</evidence>
<dbReference type="PANTHER" id="PTHR21013:SF10">
    <property type="entry name" value="ATP SYNTHASE MITOCHONDRIAL F1 COMPLEX ASSEMBLY FACTOR 2"/>
    <property type="match status" value="1"/>
</dbReference>
<dbReference type="eggNOG" id="COG5387">
    <property type="taxonomic scope" value="Bacteria"/>
</dbReference>
<sequence length="260" mass="30059">MRGVLDDFKGLPDKDNFIHKAQEFSRQSLPKRFYKKVDARYERGNYFILLDGSPVKTPARRCLFVPKETLAALVVQEFDIQEEVIDPVKMPITRLVNTVIDGVADDMQAIFEDLLRFVACDMILYRAQTPKELVKRQCEQWDFLLDWIEEKLGARFNLAEGLMYIEQPREVLQAVSNYLRRIESPYILAALHTITTLTGSALIALAVAERKISLDKAWAIAHLDEDWTMEQWGIDEEVMTRRAYKNSEFKAAAEVIFAYS</sequence>
<evidence type="ECO:0000256" key="3">
    <source>
        <dbReference type="ARBA" id="ARBA00023186"/>
    </source>
</evidence>
<evidence type="ECO:0000313" key="5">
    <source>
        <dbReference type="EMBL" id="AGF74631.1"/>
    </source>
</evidence>
<evidence type="ECO:0000256" key="4">
    <source>
        <dbReference type="SAM" id="Phobius"/>
    </source>
</evidence>
<reference evidence="5 6" key="1">
    <citation type="journal article" date="2013" name="PLoS Genet.">
        <title>A gene transfer agent and a dynamic repertoire of secretion systems hold the keys to the explosive radiation of the emerging pathogen Bartonella.</title>
        <authorList>
            <person name="Guy L."/>
            <person name="Nystedt B."/>
            <person name="Toft C."/>
            <person name="Zaremba-Niedzwiedzka K."/>
            <person name="Berglund E.C."/>
            <person name="Granberg F."/>
            <person name="Naslund K."/>
            <person name="Eriksson A.S."/>
            <person name="Andersson S.G."/>
        </authorList>
    </citation>
    <scope>NUCLEOTIDE SEQUENCE [LARGE SCALE GENOMIC DNA]</scope>
    <source>
        <strain evidence="5 6">Aust/NH1</strain>
    </source>
</reference>
<dbReference type="SUPFAM" id="SSF160909">
    <property type="entry name" value="ATP12-like"/>
    <property type="match status" value="1"/>
</dbReference>
<name>M1PDG4_BARAA</name>
<dbReference type="InterPro" id="IPR011419">
    <property type="entry name" value="ATP12_ATP_synth-F1-assembly"/>
</dbReference>
<keyword evidence="3" id="KW-0143">Chaperone</keyword>
<accession>M1PDG4</accession>
<dbReference type="RefSeq" id="WP_015398139.1">
    <property type="nucleotide sequence ID" value="NC_020300.1"/>
</dbReference>
<keyword evidence="4" id="KW-0812">Transmembrane</keyword>
<dbReference type="Gene3D" id="1.10.3580.10">
    <property type="entry name" value="ATP12 ATPase"/>
    <property type="match status" value="1"/>
</dbReference>
<dbReference type="Gene3D" id="3.30.2180.10">
    <property type="entry name" value="ATP12-like"/>
    <property type="match status" value="1"/>
</dbReference>
<comment type="similarity">
    <text evidence="1">Belongs to the ATP12 family.</text>
</comment>
<dbReference type="AlphaFoldDB" id="M1PDG4"/>
<keyword evidence="2" id="KW-0809">Transit peptide</keyword>
<dbReference type="KEGG" id="baus:BAnh1_07520"/>
<evidence type="ECO:0000313" key="6">
    <source>
        <dbReference type="Proteomes" id="UP000011729"/>
    </source>
</evidence>
<dbReference type="PANTHER" id="PTHR21013">
    <property type="entry name" value="ATP SYNTHASE MITOCHONDRIAL F1 COMPLEX ASSEMBLY FACTOR 2/ATP12 PROTEIN, MITOCHONDRIAL PRECURSOR"/>
    <property type="match status" value="1"/>
</dbReference>
<dbReference type="InterPro" id="IPR042272">
    <property type="entry name" value="ATP12_ATP_synth-F1-assembly_N"/>
</dbReference>
<dbReference type="Proteomes" id="UP000011729">
    <property type="component" value="Chromosome"/>
</dbReference>
<keyword evidence="6" id="KW-1185">Reference proteome</keyword>
<protein>
    <recommendedName>
        <fullName evidence="7">ATP12 chaperone protein</fullName>
    </recommendedName>
</protein>
<dbReference type="OrthoDB" id="9797825at2"/>
<evidence type="ECO:0008006" key="7">
    <source>
        <dbReference type="Google" id="ProtNLM"/>
    </source>
</evidence>
<dbReference type="STRING" id="1094489.BAnh1_07520"/>
<evidence type="ECO:0000256" key="2">
    <source>
        <dbReference type="ARBA" id="ARBA00022946"/>
    </source>
</evidence>
<dbReference type="HOGENOM" id="CLU_047893_3_0_5"/>
<keyword evidence="4" id="KW-0472">Membrane</keyword>
<keyword evidence="4" id="KW-1133">Transmembrane helix</keyword>
<dbReference type="InterPro" id="IPR023335">
    <property type="entry name" value="ATP12_ortho_dom_sf"/>
</dbReference>
<feature type="transmembrane region" description="Helical" evidence="4">
    <location>
        <begin position="186"/>
        <end position="208"/>
    </location>
</feature>
<dbReference type="EMBL" id="CP003123">
    <property type="protein sequence ID" value="AGF74631.1"/>
    <property type="molecule type" value="Genomic_DNA"/>
</dbReference>
<dbReference type="GO" id="GO:0043461">
    <property type="term" value="P:proton-transporting ATP synthase complex assembly"/>
    <property type="evidence" value="ECO:0007669"/>
    <property type="project" value="InterPro"/>
</dbReference>
<organism evidence="5 6">
    <name type="scientific">Bartonella australis (strain Aust/NH1)</name>
    <dbReference type="NCBI Taxonomy" id="1094489"/>
    <lineage>
        <taxon>Bacteria</taxon>
        <taxon>Pseudomonadati</taxon>
        <taxon>Pseudomonadota</taxon>
        <taxon>Alphaproteobacteria</taxon>
        <taxon>Hyphomicrobiales</taxon>
        <taxon>Bartonellaceae</taxon>
        <taxon>Bartonella</taxon>
    </lineage>
</organism>
<proteinExistence type="inferred from homology"/>
<dbReference type="PATRIC" id="fig|1094489.3.peg.917"/>
<dbReference type="Pfam" id="PF07542">
    <property type="entry name" value="ATP12"/>
    <property type="match status" value="1"/>
</dbReference>